<dbReference type="EMBL" id="OY288114">
    <property type="protein sequence ID" value="CAJ0860339.1"/>
    <property type="molecule type" value="Genomic_DNA"/>
</dbReference>
<gene>
    <name evidence="3" type="ORF">AMST5_01293</name>
</gene>
<feature type="domain" description="Helix-turn-helix" evidence="2">
    <location>
        <begin position="43"/>
        <end position="83"/>
    </location>
</feature>
<dbReference type="SUPFAM" id="SSF46955">
    <property type="entry name" value="Putative DNA-binding domain"/>
    <property type="match status" value="1"/>
</dbReference>
<evidence type="ECO:0000313" key="3">
    <source>
        <dbReference type="EMBL" id="CAJ0860339.1"/>
    </source>
</evidence>
<name>A0AA48M0N1_9ZZZZ</name>
<sequence>MSTSPIGAEKPDNRHERRVQRAQEIKESEKPTGTFVRRTWNLREAAAMIGCSVATLYRWYEQDRIKLTKIGGRTYVSEEELRRITNGLAA</sequence>
<accession>A0AA48M0N1</accession>
<feature type="region of interest" description="Disordered" evidence="1">
    <location>
        <begin position="1"/>
        <end position="30"/>
    </location>
</feature>
<reference evidence="3" key="1">
    <citation type="submission" date="2023-07" db="EMBL/GenBank/DDBJ databases">
        <authorList>
            <person name="Pelsma A.J. K."/>
        </authorList>
    </citation>
    <scope>NUCLEOTIDE SEQUENCE</scope>
</reference>
<feature type="compositionally biased region" description="Basic and acidic residues" evidence="1">
    <location>
        <begin position="9"/>
        <end position="30"/>
    </location>
</feature>
<dbReference type="InterPro" id="IPR009061">
    <property type="entry name" value="DNA-bd_dom_put_sf"/>
</dbReference>
<protein>
    <recommendedName>
        <fullName evidence="2">Helix-turn-helix domain-containing protein</fullName>
    </recommendedName>
</protein>
<proteinExistence type="predicted"/>
<dbReference type="Pfam" id="PF12728">
    <property type="entry name" value="HTH_17"/>
    <property type="match status" value="1"/>
</dbReference>
<evidence type="ECO:0000256" key="1">
    <source>
        <dbReference type="SAM" id="MobiDB-lite"/>
    </source>
</evidence>
<evidence type="ECO:0000259" key="2">
    <source>
        <dbReference type="Pfam" id="PF12728"/>
    </source>
</evidence>
<dbReference type="AlphaFoldDB" id="A0AA48M0N1"/>
<dbReference type="InterPro" id="IPR041657">
    <property type="entry name" value="HTH_17"/>
</dbReference>
<organism evidence="3">
    <name type="scientific">freshwater sediment metagenome</name>
    <dbReference type="NCBI Taxonomy" id="556182"/>
    <lineage>
        <taxon>unclassified sequences</taxon>
        <taxon>metagenomes</taxon>
        <taxon>ecological metagenomes</taxon>
    </lineage>
</organism>